<evidence type="ECO:0000256" key="2">
    <source>
        <dbReference type="ARBA" id="ARBA00008791"/>
    </source>
</evidence>
<evidence type="ECO:0000313" key="7">
    <source>
        <dbReference type="Proteomes" id="UP000315947"/>
    </source>
</evidence>
<comment type="similarity">
    <text evidence="2">Belongs to the universal stress protein A family.</text>
</comment>
<comment type="subcellular location">
    <subcellularLocation>
        <location evidence="1">Cytoplasm</location>
    </subcellularLocation>
</comment>
<comment type="function">
    <text evidence="4">Required for resistance to DNA-damaging agents.</text>
</comment>
<keyword evidence="7" id="KW-1185">Reference proteome</keyword>
<dbReference type="Pfam" id="PF00582">
    <property type="entry name" value="Usp"/>
    <property type="match status" value="1"/>
</dbReference>
<evidence type="ECO:0000259" key="5">
    <source>
        <dbReference type="Pfam" id="PF00582"/>
    </source>
</evidence>
<name>A0ABX5X329_9GAMM</name>
<evidence type="ECO:0000256" key="4">
    <source>
        <dbReference type="ARBA" id="ARBA00037131"/>
    </source>
</evidence>
<evidence type="ECO:0000256" key="3">
    <source>
        <dbReference type="ARBA" id="ARBA00022490"/>
    </source>
</evidence>
<dbReference type="RefSeq" id="WP_144046048.1">
    <property type="nucleotide sequence ID" value="NZ_CP041614.1"/>
</dbReference>
<evidence type="ECO:0000256" key="1">
    <source>
        <dbReference type="ARBA" id="ARBA00004496"/>
    </source>
</evidence>
<dbReference type="InterPro" id="IPR006016">
    <property type="entry name" value="UspA"/>
</dbReference>
<dbReference type="PANTHER" id="PTHR47892">
    <property type="entry name" value="UNIVERSAL STRESS PROTEIN E"/>
    <property type="match status" value="1"/>
</dbReference>
<proteinExistence type="inferred from homology"/>
<dbReference type="Gene3D" id="3.40.50.12370">
    <property type="match status" value="1"/>
</dbReference>
<dbReference type="PANTHER" id="PTHR47892:SF1">
    <property type="entry name" value="UNIVERSAL STRESS PROTEIN E"/>
    <property type="match status" value="1"/>
</dbReference>
<dbReference type="EMBL" id="CP041614">
    <property type="protein sequence ID" value="QDO83676.1"/>
    <property type="molecule type" value="Genomic_DNA"/>
</dbReference>
<sequence>MDKLFIISQRNQQQTDAISAGILLANQLGLLPEIMAYSYESFSGDAYYNPRIAGAARVQILADDKTRVQLLLGELDANDVPFTNIWCKTLSEHACEHVHPDEYAMMLKSIHESAHFLPMDWQLIRHTKVPLMLLSNNPLNRTKSILMAVDLGSNKPSKQALNQAVITQAHKLAASTGHDLHLGFVIRLPKILRDMDLVNSRTLIKDAYQQHRQVIEEIGLDKNHVHIMAGDADMCLFELSCRLKAQYLVIGARQRQGLLGHVIGNTAESILARIRSNVLVVPHHDENQ</sequence>
<accession>A0ABX5X329</accession>
<dbReference type="SUPFAM" id="SSF52402">
    <property type="entry name" value="Adenine nucleotide alpha hydrolases-like"/>
    <property type="match status" value="1"/>
</dbReference>
<evidence type="ECO:0000313" key="6">
    <source>
        <dbReference type="EMBL" id="QDO83676.1"/>
    </source>
</evidence>
<feature type="domain" description="UspA" evidence="5">
    <location>
        <begin position="143"/>
        <end position="282"/>
    </location>
</feature>
<protein>
    <submittedName>
        <fullName evidence="6">Universal stress protein UspA</fullName>
    </submittedName>
</protein>
<reference evidence="6 7" key="1">
    <citation type="submission" date="2019-07" db="EMBL/GenBank/DDBJ databases">
        <title>Shewanella sp. YLB-06 whole genomic sequence.</title>
        <authorList>
            <person name="Yu L."/>
        </authorList>
    </citation>
    <scope>NUCLEOTIDE SEQUENCE [LARGE SCALE GENOMIC DNA]</scope>
    <source>
        <strain evidence="6 7">YLB-06</strain>
    </source>
</reference>
<dbReference type="Proteomes" id="UP000315947">
    <property type="component" value="Chromosome"/>
</dbReference>
<gene>
    <name evidence="6" type="ORF">FM037_11085</name>
</gene>
<keyword evidence="3" id="KW-0963">Cytoplasm</keyword>
<organism evidence="6 7">
    <name type="scientific">Shewanella psychropiezotolerans</name>
    <dbReference type="NCBI Taxonomy" id="2593655"/>
    <lineage>
        <taxon>Bacteria</taxon>
        <taxon>Pseudomonadati</taxon>
        <taxon>Pseudomonadota</taxon>
        <taxon>Gammaproteobacteria</taxon>
        <taxon>Alteromonadales</taxon>
        <taxon>Shewanellaceae</taxon>
        <taxon>Shewanella</taxon>
    </lineage>
</organism>